<dbReference type="GO" id="GO:0009055">
    <property type="term" value="F:electron transfer activity"/>
    <property type="evidence" value="ECO:0007669"/>
    <property type="project" value="TreeGrafter"/>
</dbReference>
<dbReference type="InterPro" id="IPR001055">
    <property type="entry name" value="Adrenodoxin-like"/>
</dbReference>
<evidence type="ECO:0000259" key="10">
    <source>
        <dbReference type="PROSITE" id="PS51085"/>
    </source>
</evidence>
<dbReference type="InterPro" id="IPR012675">
    <property type="entry name" value="Beta-grasp_dom_sf"/>
</dbReference>
<dbReference type="GO" id="GO:0051537">
    <property type="term" value="F:2 iron, 2 sulfur cluster binding"/>
    <property type="evidence" value="ECO:0007669"/>
    <property type="project" value="UniProtKB-KW"/>
</dbReference>
<keyword evidence="8" id="KW-0411">Iron-sulfur</keyword>
<keyword evidence="7" id="KW-0408">Iron</keyword>
<dbReference type="PANTHER" id="PTHR23426">
    <property type="entry name" value="FERREDOXIN/ADRENODOXIN"/>
    <property type="match status" value="1"/>
</dbReference>
<evidence type="ECO:0000256" key="6">
    <source>
        <dbReference type="ARBA" id="ARBA00022982"/>
    </source>
</evidence>
<dbReference type="Proteomes" id="UP000747399">
    <property type="component" value="Unassembled WGS sequence"/>
</dbReference>
<keyword evidence="5" id="KW-0479">Metal-binding</keyword>
<dbReference type="InterPro" id="IPR001041">
    <property type="entry name" value="2Fe-2S_ferredoxin-type"/>
</dbReference>
<evidence type="ECO:0000256" key="8">
    <source>
        <dbReference type="ARBA" id="ARBA00023014"/>
    </source>
</evidence>
<sequence>MLRICTDFLRARGFTASGSSIGFTTAASLCWTAWLHTSIPNYHKPSSLTDGSETVDITYIDKEGKEHTVAAPLGKNLLEVAHDNEIDLEGACEGSLACSTCHLIFESEDYYKKLPEATEDELDMLDLAFGLTDTSRLGCQVIVTKELDGARVRIPAASRNFYVDGHKPKPH</sequence>
<dbReference type="InterPro" id="IPR018298">
    <property type="entry name" value="Adrenodoxin_Fe-S_BS"/>
</dbReference>
<dbReference type="PROSITE" id="PS51085">
    <property type="entry name" value="2FE2S_FER_2"/>
    <property type="match status" value="1"/>
</dbReference>
<dbReference type="Pfam" id="PF00111">
    <property type="entry name" value="Fer2"/>
    <property type="match status" value="1"/>
</dbReference>
<dbReference type="GO" id="GO:0005739">
    <property type="term" value="C:mitochondrion"/>
    <property type="evidence" value="ECO:0007669"/>
    <property type="project" value="TreeGrafter"/>
</dbReference>
<dbReference type="PRINTS" id="PR00355">
    <property type="entry name" value="ADRENODOXIN"/>
</dbReference>
<dbReference type="Gene3D" id="3.10.20.30">
    <property type="match status" value="1"/>
</dbReference>
<comment type="similarity">
    <text evidence="1">Belongs to the adrenodoxin/putidaredoxin family.</text>
</comment>
<keyword evidence="3" id="KW-0813">Transport</keyword>
<dbReference type="GO" id="GO:0140647">
    <property type="term" value="P:P450-containing electron transport chain"/>
    <property type="evidence" value="ECO:0007669"/>
    <property type="project" value="InterPro"/>
</dbReference>
<dbReference type="AlphaFoldDB" id="A0A8J4ERY6"/>
<reference evidence="11" key="1">
    <citation type="journal article" date="2021" name="Proc. Natl. Acad. Sci. U.S.A.">
        <title>Three genomes in the algal genus Volvox reveal the fate of a haploid sex-determining region after a transition to homothallism.</title>
        <authorList>
            <person name="Yamamoto K."/>
            <person name="Hamaji T."/>
            <person name="Kawai-Toyooka H."/>
            <person name="Matsuzaki R."/>
            <person name="Takahashi F."/>
            <person name="Nishimura Y."/>
            <person name="Kawachi M."/>
            <person name="Noguchi H."/>
            <person name="Minakuchi Y."/>
            <person name="Umen J.G."/>
            <person name="Toyoda A."/>
            <person name="Nozaki H."/>
        </authorList>
    </citation>
    <scope>NUCLEOTIDE SEQUENCE</scope>
    <source>
        <strain evidence="11">NIES-3780</strain>
    </source>
</reference>
<dbReference type="PANTHER" id="PTHR23426:SF72">
    <property type="entry name" value="2FE-2S FERREDOXIN-TYPE DOMAIN-CONTAINING PROTEIN"/>
    <property type="match status" value="1"/>
</dbReference>
<organism evidence="11 12">
    <name type="scientific">Volvox africanus</name>
    <dbReference type="NCBI Taxonomy" id="51714"/>
    <lineage>
        <taxon>Eukaryota</taxon>
        <taxon>Viridiplantae</taxon>
        <taxon>Chlorophyta</taxon>
        <taxon>core chlorophytes</taxon>
        <taxon>Chlorophyceae</taxon>
        <taxon>CS clade</taxon>
        <taxon>Chlamydomonadales</taxon>
        <taxon>Volvocaceae</taxon>
        <taxon>Volvox</taxon>
    </lineage>
</organism>
<accession>A0A8J4ERY6</accession>
<dbReference type="PROSITE" id="PS00814">
    <property type="entry name" value="ADX"/>
    <property type="match status" value="1"/>
</dbReference>
<keyword evidence="12" id="KW-1185">Reference proteome</keyword>
<evidence type="ECO:0000256" key="3">
    <source>
        <dbReference type="ARBA" id="ARBA00022448"/>
    </source>
</evidence>
<evidence type="ECO:0000256" key="1">
    <source>
        <dbReference type="ARBA" id="ARBA00010914"/>
    </source>
</evidence>
<dbReference type="CDD" id="cd00207">
    <property type="entry name" value="fer2"/>
    <property type="match status" value="1"/>
</dbReference>
<comment type="caution">
    <text evidence="11">The sequence shown here is derived from an EMBL/GenBank/DDBJ whole genome shotgun (WGS) entry which is preliminary data.</text>
</comment>
<evidence type="ECO:0000313" key="11">
    <source>
        <dbReference type="EMBL" id="GIL45332.1"/>
    </source>
</evidence>
<evidence type="ECO:0000256" key="4">
    <source>
        <dbReference type="ARBA" id="ARBA00022714"/>
    </source>
</evidence>
<protein>
    <recommendedName>
        <fullName evidence="2">2Fe-2S ferredoxin</fullName>
    </recommendedName>
</protein>
<keyword evidence="6" id="KW-0249">Electron transport</keyword>
<evidence type="ECO:0000313" key="12">
    <source>
        <dbReference type="Proteomes" id="UP000747399"/>
    </source>
</evidence>
<evidence type="ECO:0000256" key="9">
    <source>
        <dbReference type="ARBA" id="ARBA00034078"/>
    </source>
</evidence>
<keyword evidence="4" id="KW-0001">2Fe-2S</keyword>
<dbReference type="SUPFAM" id="SSF54292">
    <property type="entry name" value="2Fe-2S ferredoxin-like"/>
    <property type="match status" value="1"/>
</dbReference>
<name>A0A8J4ERY6_9CHLO</name>
<evidence type="ECO:0000256" key="2">
    <source>
        <dbReference type="ARBA" id="ARBA00019395"/>
    </source>
</evidence>
<proteinExistence type="inferred from homology"/>
<dbReference type="EMBL" id="BNCO01000003">
    <property type="protein sequence ID" value="GIL45332.1"/>
    <property type="molecule type" value="Genomic_DNA"/>
</dbReference>
<evidence type="ECO:0000256" key="5">
    <source>
        <dbReference type="ARBA" id="ARBA00022723"/>
    </source>
</evidence>
<comment type="cofactor">
    <cofactor evidence="9">
        <name>[2Fe-2S] cluster</name>
        <dbReference type="ChEBI" id="CHEBI:190135"/>
    </cofactor>
</comment>
<dbReference type="InterPro" id="IPR036010">
    <property type="entry name" value="2Fe-2S_ferredoxin-like_sf"/>
</dbReference>
<gene>
    <name evidence="11" type="ORF">Vafri_2594</name>
</gene>
<feature type="domain" description="2Fe-2S ferredoxin-type" evidence="10">
    <location>
        <begin position="55"/>
        <end position="158"/>
    </location>
</feature>
<evidence type="ECO:0000256" key="7">
    <source>
        <dbReference type="ARBA" id="ARBA00023004"/>
    </source>
</evidence>
<dbReference type="GO" id="GO:0046872">
    <property type="term" value="F:metal ion binding"/>
    <property type="evidence" value="ECO:0007669"/>
    <property type="project" value="UniProtKB-KW"/>
</dbReference>